<evidence type="ECO:0000313" key="2">
    <source>
        <dbReference type="Proteomes" id="UP000318704"/>
    </source>
</evidence>
<dbReference type="Pfam" id="PF07394">
    <property type="entry name" value="DUF1501"/>
    <property type="match status" value="1"/>
</dbReference>
<dbReference type="KEGG" id="gaw:V144x_32060"/>
<dbReference type="PANTHER" id="PTHR43737">
    <property type="entry name" value="BLL7424 PROTEIN"/>
    <property type="match status" value="1"/>
</dbReference>
<dbReference type="InterPro" id="IPR010869">
    <property type="entry name" value="DUF1501"/>
</dbReference>
<evidence type="ECO:0008006" key="3">
    <source>
        <dbReference type="Google" id="ProtNLM"/>
    </source>
</evidence>
<dbReference type="AlphaFoldDB" id="A0A517VXK1"/>
<accession>A0A517VXK1</accession>
<dbReference type="Proteomes" id="UP000318704">
    <property type="component" value="Chromosome"/>
</dbReference>
<dbReference type="RefSeq" id="WP_144986026.1">
    <property type="nucleotide sequence ID" value="NZ_CP037920.1"/>
</dbReference>
<proteinExistence type="predicted"/>
<name>A0A517VXK1_9PLAN</name>
<sequence>MQNTFHGFQSAVNRRAFLRKNAAGVGMAALATLLQEAEATDQQKASISGLHFPARAKRVIYLSQSGAPSQMDLFDYKPELKKYHKTELPDSIRRGQRLTGMTSGQKSFPIAASMFRFAQHGKSGTWMSELLPHTAKIADEICVVKSMFTEAINHDPAITFLQTGSIQAGRPSMGSWISYGLGSENRDLPTFVALTSGAGGQPLYDRLWGSGFLPTKHQGVKFRRSSDPVLFLANPPGIDQQVRREMLDDLDALNRLSLEQKGDPEIATRIAQYELAFRMQASVPELADLSKETATTFELYGEQAKQPGTYAANCLLARRLAERGVRFIQLYHRGWDHHLNLPTKIKQLAKETDQATAALILDLKQRGMLDDTLVVWAGEFGRTVYCQGTLTATNYGRDHHPRCFSVWTAGGGMKPGMTYGQTDDFSYNITENALPVHDLNATILHCLGIDHKKLTYKFQGRYYRLTDVHGDVVKPLLS</sequence>
<organism evidence="1 2">
    <name type="scientific">Gimesia aquarii</name>
    <dbReference type="NCBI Taxonomy" id="2527964"/>
    <lineage>
        <taxon>Bacteria</taxon>
        <taxon>Pseudomonadati</taxon>
        <taxon>Planctomycetota</taxon>
        <taxon>Planctomycetia</taxon>
        <taxon>Planctomycetales</taxon>
        <taxon>Planctomycetaceae</taxon>
        <taxon>Gimesia</taxon>
    </lineage>
</organism>
<dbReference type="SUPFAM" id="SSF53649">
    <property type="entry name" value="Alkaline phosphatase-like"/>
    <property type="match status" value="1"/>
</dbReference>
<gene>
    <name evidence="1" type="ORF">V144x_32060</name>
</gene>
<protein>
    <recommendedName>
        <fullName evidence="3">Sulfatase</fullName>
    </recommendedName>
</protein>
<dbReference type="PROSITE" id="PS51318">
    <property type="entry name" value="TAT"/>
    <property type="match status" value="1"/>
</dbReference>
<reference evidence="1 2" key="1">
    <citation type="submission" date="2019-03" db="EMBL/GenBank/DDBJ databases">
        <title>Deep-cultivation of Planctomycetes and their phenomic and genomic characterization uncovers novel biology.</title>
        <authorList>
            <person name="Wiegand S."/>
            <person name="Jogler M."/>
            <person name="Boedeker C."/>
            <person name="Pinto D."/>
            <person name="Vollmers J."/>
            <person name="Rivas-Marin E."/>
            <person name="Kohn T."/>
            <person name="Peeters S.H."/>
            <person name="Heuer A."/>
            <person name="Rast P."/>
            <person name="Oberbeckmann S."/>
            <person name="Bunk B."/>
            <person name="Jeske O."/>
            <person name="Meyerdierks A."/>
            <person name="Storesund J.E."/>
            <person name="Kallscheuer N."/>
            <person name="Luecker S."/>
            <person name="Lage O.M."/>
            <person name="Pohl T."/>
            <person name="Merkel B.J."/>
            <person name="Hornburger P."/>
            <person name="Mueller R.-W."/>
            <person name="Bruemmer F."/>
            <person name="Labrenz M."/>
            <person name="Spormann A.M."/>
            <person name="Op den Camp H."/>
            <person name="Overmann J."/>
            <person name="Amann R."/>
            <person name="Jetten M.S.M."/>
            <person name="Mascher T."/>
            <person name="Medema M.H."/>
            <person name="Devos D.P."/>
            <person name="Kaster A.-K."/>
            <person name="Ovreas L."/>
            <person name="Rohde M."/>
            <person name="Galperin M.Y."/>
            <person name="Jogler C."/>
        </authorList>
    </citation>
    <scope>NUCLEOTIDE SEQUENCE [LARGE SCALE GENOMIC DNA]</scope>
    <source>
        <strain evidence="1 2">V144</strain>
    </source>
</reference>
<dbReference type="PANTHER" id="PTHR43737:SF1">
    <property type="entry name" value="DUF1501 DOMAIN-CONTAINING PROTEIN"/>
    <property type="match status" value="1"/>
</dbReference>
<dbReference type="InterPro" id="IPR006311">
    <property type="entry name" value="TAT_signal"/>
</dbReference>
<dbReference type="EMBL" id="CP037920">
    <property type="protein sequence ID" value="QDT97725.1"/>
    <property type="molecule type" value="Genomic_DNA"/>
</dbReference>
<evidence type="ECO:0000313" key="1">
    <source>
        <dbReference type="EMBL" id="QDT97725.1"/>
    </source>
</evidence>
<dbReference type="InterPro" id="IPR017850">
    <property type="entry name" value="Alkaline_phosphatase_core_sf"/>
</dbReference>